<reference evidence="1 2" key="1">
    <citation type="submission" date="2024-01" db="EMBL/GenBank/DDBJ databases">
        <title>The complete chloroplast genome sequence of Lithospermum erythrorhizon: insights into the phylogenetic relationship among Boraginaceae species and the maternal lineages of purple gromwells.</title>
        <authorList>
            <person name="Okada T."/>
            <person name="Watanabe K."/>
        </authorList>
    </citation>
    <scope>NUCLEOTIDE SEQUENCE [LARGE SCALE GENOMIC DNA]</scope>
</reference>
<accession>A0AAV3S407</accession>
<dbReference type="Proteomes" id="UP001454036">
    <property type="component" value="Unassembled WGS sequence"/>
</dbReference>
<dbReference type="PANTHER" id="PTHR31286">
    <property type="entry name" value="GLYCINE-RICH CELL WALL STRUCTURAL PROTEIN 1.8-LIKE"/>
    <property type="match status" value="1"/>
</dbReference>
<dbReference type="AlphaFoldDB" id="A0AAV3S407"/>
<dbReference type="EMBL" id="BAABME010014619">
    <property type="protein sequence ID" value="GAA0187351.1"/>
    <property type="molecule type" value="Genomic_DNA"/>
</dbReference>
<dbReference type="InterPro" id="IPR040256">
    <property type="entry name" value="At4g02000-like"/>
</dbReference>
<sequence length="193" mass="22642">MKMGDIEWSKLPCRVQIWNLPLGYLDVEFGRAIGAHIGDVVEVDRRCIDQERGHYIRVKVNLDIHKPLKRGGLVPMRSNKVQLVYRYENFYDVCLYYGMLGHEYYACDEKFNDVARKVTRVNKYDSWLLVHGERRVHNRWTDFGNEARREEGRSESYVPPSRFKRVRVGEEAEPTSHSRERAVVERRLLGGGG</sequence>
<keyword evidence="2" id="KW-1185">Reference proteome</keyword>
<proteinExistence type="predicted"/>
<name>A0AAV3S407_LITER</name>
<protein>
    <recommendedName>
        <fullName evidence="3">Zinc knuckle CX2CX4HX4C domain-containing protein</fullName>
    </recommendedName>
</protein>
<comment type="caution">
    <text evidence="1">The sequence shown here is derived from an EMBL/GenBank/DDBJ whole genome shotgun (WGS) entry which is preliminary data.</text>
</comment>
<evidence type="ECO:0008006" key="3">
    <source>
        <dbReference type="Google" id="ProtNLM"/>
    </source>
</evidence>
<dbReference type="PANTHER" id="PTHR31286:SF167">
    <property type="entry name" value="OS09G0268800 PROTEIN"/>
    <property type="match status" value="1"/>
</dbReference>
<evidence type="ECO:0000313" key="2">
    <source>
        <dbReference type="Proteomes" id="UP001454036"/>
    </source>
</evidence>
<organism evidence="1 2">
    <name type="scientific">Lithospermum erythrorhizon</name>
    <name type="common">Purple gromwell</name>
    <name type="synonym">Lithospermum officinale var. erythrorhizon</name>
    <dbReference type="NCBI Taxonomy" id="34254"/>
    <lineage>
        <taxon>Eukaryota</taxon>
        <taxon>Viridiplantae</taxon>
        <taxon>Streptophyta</taxon>
        <taxon>Embryophyta</taxon>
        <taxon>Tracheophyta</taxon>
        <taxon>Spermatophyta</taxon>
        <taxon>Magnoliopsida</taxon>
        <taxon>eudicotyledons</taxon>
        <taxon>Gunneridae</taxon>
        <taxon>Pentapetalae</taxon>
        <taxon>asterids</taxon>
        <taxon>lamiids</taxon>
        <taxon>Boraginales</taxon>
        <taxon>Boraginaceae</taxon>
        <taxon>Boraginoideae</taxon>
        <taxon>Lithospermeae</taxon>
        <taxon>Lithospermum</taxon>
    </lineage>
</organism>
<gene>
    <name evidence="1" type="ORF">LIER_34639</name>
</gene>
<evidence type="ECO:0000313" key="1">
    <source>
        <dbReference type="EMBL" id="GAA0187351.1"/>
    </source>
</evidence>